<keyword evidence="3" id="KW-0862">Zinc</keyword>
<evidence type="ECO:0000256" key="3">
    <source>
        <dbReference type="ARBA" id="ARBA00022833"/>
    </source>
</evidence>
<keyword evidence="9" id="KW-1185">Reference proteome</keyword>
<organism evidence="8 9">
    <name type="scientific">Glossina brevipalpis</name>
    <dbReference type="NCBI Taxonomy" id="37001"/>
    <lineage>
        <taxon>Eukaryota</taxon>
        <taxon>Metazoa</taxon>
        <taxon>Ecdysozoa</taxon>
        <taxon>Arthropoda</taxon>
        <taxon>Hexapoda</taxon>
        <taxon>Insecta</taxon>
        <taxon>Pterygota</taxon>
        <taxon>Neoptera</taxon>
        <taxon>Endopterygota</taxon>
        <taxon>Diptera</taxon>
        <taxon>Brachycera</taxon>
        <taxon>Muscomorpha</taxon>
        <taxon>Hippoboscoidea</taxon>
        <taxon>Glossinidae</taxon>
        <taxon>Glossina</taxon>
    </lineage>
</organism>
<dbReference type="PROSITE" id="PS50089">
    <property type="entry name" value="ZF_RING_2"/>
    <property type="match status" value="1"/>
</dbReference>
<dbReference type="InterPro" id="IPR001841">
    <property type="entry name" value="Znf_RING"/>
</dbReference>
<dbReference type="PANTHER" id="PTHR22663:SF17">
    <property type="entry name" value="RING FINGER PROTEIN NARYA-RELATED"/>
    <property type="match status" value="1"/>
</dbReference>
<keyword evidence="2 5" id="KW-0863">Zinc-finger</keyword>
<evidence type="ECO:0000256" key="5">
    <source>
        <dbReference type="PROSITE-ProRule" id="PRU00175"/>
    </source>
</evidence>
<dbReference type="InterPro" id="IPR042123">
    <property type="entry name" value="Zip3/RNF212-like"/>
</dbReference>
<dbReference type="GO" id="GO:0007131">
    <property type="term" value="P:reciprocal meiotic recombination"/>
    <property type="evidence" value="ECO:0007669"/>
    <property type="project" value="InterPro"/>
</dbReference>
<dbReference type="GO" id="GO:0000795">
    <property type="term" value="C:synaptonemal complex"/>
    <property type="evidence" value="ECO:0007669"/>
    <property type="project" value="InterPro"/>
</dbReference>
<feature type="compositionally biased region" description="Low complexity" evidence="6">
    <location>
        <begin position="220"/>
        <end position="241"/>
    </location>
</feature>
<evidence type="ECO:0000256" key="2">
    <source>
        <dbReference type="ARBA" id="ARBA00022771"/>
    </source>
</evidence>
<reference evidence="8" key="2">
    <citation type="submission" date="2020-05" db="UniProtKB">
        <authorList>
            <consortium name="EnsemblMetazoa"/>
        </authorList>
    </citation>
    <scope>IDENTIFICATION</scope>
    <source>
        <strain evidence="8">IAEA</strain>
    </source>
</reference>
<protein>
    <submittedName>
        <fullName evidence="8">RING-type domain-containing protein</fullName>
    </submittedName>
</protein>
<feature type="compositionally biased region" description="Polar residues" evidence="6">
    <location>
        <begin position="179"/>
        <end position="189"/>
    </location>
</feature>
<evidence type="ECO:0000259" key="7">
    <source>
        <dbReference type="PROSITE" id="PS50089"/>
    </source>
</evidence>
<dbReference type="EnsemblMetazoa" id="GBRI021015-RA">
    <property type="protein sequence ID" value="GBRI021015-PA"/>
    <property type="gene ID" value="GBRI021015"/>
</dbReference>
<dbReference type="GO" id="GO:0008270">
    <property type="term" value="F:zinc ion binding"/>
    <property type="evidence" value="ECO:0007669"/>
    <property type="project" value="UniProtKB-KW"/>
</dbReference>
<feature type="region of interest" description="Disordered" evidence="6">
    <location>
        <begin position="213"/>
        <end position="247"/>
    </location>
</feature>
<reference evidence="9" key="1">
    <citation type="submission" date="2014-03" db="EMBL/GenBank/DDBJ databases">
        <authorList>
            <person name="Aksoy S."/>
            <person name="Warren W."/>
            <person name="Wilson R.K."/>
        </authorList>
    </citation>
    <scope>NUCLEOTIDE SEQUENCE [LARGE SCALE GENOMIC DNA]</scope>
    <source>
        <strain evidence="9">IAEA</strain>
    </source>
</reference>
<evidence type="ECO:0000256" key="6">
    <source>
        <dbReference type="SAM" id="MobiDB-lite"/>
    </source>
</evidence>
<evidence type="ECO:0000256" key="1">
    <source>
        <dbReference type="ARBA" id="ARBA00022723"/>
    </source>
</evidence>
<dbReference type="PROSITE" id="PS00518">
    <property type="entry name" value="ZF_RING_1"/>
    <property type="match status" value="1"/>
</dbReference>
<feature type="region of interest" description="Disordered" evidence="6">
    <location>
        <begin position="162"/>
        <end position="196"/>
    </location>
</feature>
<dbReference type="VEuPathDB" id="VectorBase:GBRI021015"/>
<evidence type="ECO:0000313" key="9">
    <source>
        <dbReference type="Proteomes" id="UP000091820"/>
    </source>
</evidence>
<feature type="domain" description="RING-type" evidence="7">
    <location>
        <begin position="16"/>
        <end position="64"/>
    </location>
</feature>
<dbReference type="STRING" id="37001.A0A1A9WIJ0"/>
<dbReference type="GO" id="GO:0019789">
    <property type="term" value="F:SUMO transferase activity"/>
    <property type="evidence" value="ECO:0007669"/>
    <property type="project" value="InterPro"/>
</dbReference>
<accession>A0A1A9WIJ0</accession>
<name>A0A1A9WIJ0_9MUSC</name>
<dbReference type="PANTHER" id="PTHR22663">
    <property type="entry name" value="RING FINGER PROTEIN NARYA-RELATED"/>
    <property type="match status" value="1"/>
</dbReference>
<keyword evidence="4" id="KW-0469">Meiosis</keyword>
<sequence>MDLSSKKIPFLEWIHCNTCYDLYVYKTRIFYLLAGCLHIVCAKCIREKKPEDSNGPSHYKCSVCLKLARACQVNNNMPKHLKDLFHPFPNKEDLNMSVVLQFQQRHQQRFRHYIQRMTSFLDERQENLSKRRDGAKTLYQQLREARSERKQLEQRMTLVKKRHREMEERKKNPRPLVHSTYTTSESSKFSAHPNKPRINRSILYKRSQQISANLSGPRMPQNSFNSNAQNNPNPIANFAQNTESFVL</sequence>
<dbReference type="GO" id="GO:0007129">
    <property type="term" value="P:homologous chromosome pairing at meiosis"/>
    <property type="evidence" value="ECO:0007669"/>
    <property type="project" value="TreeGrafter"/>
</dbReference>
<dbReference type="InterPro" id="IPR017907">
    <property type="entry name" value="Znf_RING_CS"/>
</dbReference>
<evidence type="ECO:0000313" key="8">
    <source>
        <dbReference type="EnsemblMetazoa" id="GBRI021015-PA"/>
    </source>
</evidence>
<proteinExistence type="predicted"/>
<dbReference type="Pfam" id="PF14634">
    <property type="entry name" value="zf-RING_5"/>
    <property type="match status" value="1"/>
</dbReference>
<dbReference type="AlphaFoldDB" id="A0A1A9WIJ0"/>
<dbReference type="Proteomes" id="UP000091820">
    <property type="component" value="Unassembled WGS sequence"/>
</dbReference>
<dbReference type="GO" id="GO:0016925">
    <property type="term" value="P:protein sumoylation"/>
    <property type="evidence" value="ECO:0007669"/>
    <property type="project" value="TreeGrafter"/>
</dbReference>
<keyword evidence="1" id="KW-0479">Metal-binding</keyword>
<evidence type="ECO:0000256" key="4">
    <source>
        <dbReference type="ARBA" id="ARBA00023254"/>
    </source>
</evidence>